<feature type="domain" description="Transposase Tnp1/En/Spm-like" evidence="3">
    <location>
        <begin position="452"/>
        <end position="515"/>
    </location>
</feature>
<feature type="region of interest" description="Disordered" evidence="2">
    <location>
        <begin position="417"/>
        <end position="443"/>
    </location>
</feature>
<evidence type="ECO:0000256" key="1">
    <source>
        <dbReference type="SAM" id="Coils"/>
    </source>
</evidence>
<dbReference type="Pfam" id="PF03017">
    <property type="entry name" value="Transposase_23"/>
    <property type="match status" value="1"/>
</dbReference>
<gene>
    <name evidence="4" type="ORF">OLC1_LOCUS9462</name>
</gene>
<accession>A0AAV1CWU3</accession>
<dbReference type="InterPro" id="IPR004252">
    <property type="entry name" value="Probable_transposase_24"/>
</dbReference>
<protein>
    <submittedName>
        <fullName evidence="4">OLC1v1036261C1</fullName>
    </submittedName>
</protein>
<feature type="compositionally biased region" description="Basic and acidic residues" evidence="2">
    <location>
        <begin position="417"/>
        <end position="432"/>
    </location>
</feature>
<sequence length="594" mass="68295">MSPCYEGELDWELSQTEWNKFQETLKELEQRVEQIQQVLQKLNEISERKEEQFSHQNLVLPMEVKEVKEKPEVEMQPPPYQKLPPYVPPLPFPLRGVTKHTSSSGVKNSAKQKVVQQDFSNPLDEELCLEGLFPEEEVSMSSQFNWLHRSMVAENHSHAQPHEVECIHSEEFATWFGNNVESLDFPEKEKIFEGLKLLARGPEDVGRTFEKFVVNGFRGHYDMQTVADVESYLQSNICDPVVDDENTDVILTREDVEGDEMFLPTDLFANIKQKKEKRVDLCQWISIVEYWNKEKTKERSEMNRKARMEKELDHCTGRTPFAQKEHELQEQNEGCKPNPVQMFDASHNSRKGSKSIVVVDYLVMGPDKPGRVRMFGQGVTPSDVWGEVPKRKTYRRIILEQRAKLINITGRLEELEGKASESRSHALQDESQHNSPSSPIPSLPSFQVDQYVYLKTFADPLKPVAKGRIESLDPSAEVGGLPIGVNWCQVYIEVIIVPDAPLIRGYNHYVSVQDAHGDLVTWPLYLSMRIANKQLGHSNVIFESDSLVAVEGIRSMVAEARENTWLNEIQEILVSEKESMIEHTFRDNNFCPIR</sequence>
<proteinExistence type="predicted"/>
<dbReference type="InterPro" id="IPR004264">
    <property type="entry name" value="Transposase_23"/>
</dbReference>
<organism evidence="4 5">
    <name type="scientific">Oldenlandia corymbosa var. corymbosa</name>
    <dbReference type="NCBI Taxonomy" id="529605"/>
    <lineage>
        <taxon>Eukaryota</taxon>
        <taxon>Viridiplantae</taxon>
        <taxon>Streptophyta</taxon>
        <taxon>Embryophyta</taxon>
        <taxon>Tracheophyta</taxon>
        <taxon>Spermatophyta</taxon>
        <taxon>Magnoliopsida</taxon>
        <taxon>eudicotyledons</taxon>
        <taxon>Gunneridae</taxon>
        <taxon>Pentapetalae</taxon>
        <taxon>asterids</taxon>
        <taxon>lamiids</taxon>
        <taxon>Gentianales</taxon>
        <taxon>Rubiaceae</taxon>
        <taxon>Rubioideae</taxon>
        <taxon>Spermacoceae</taxon>
        <taxon>Hedyotis-Oldenlandia complex</taxon>
        <taxon>Oldenlandia</taxon>
    </lineage>
</organism>
<keyword evidence="5" id="KW-1185">Reference proteome</keyword>
<evidence type="ECO:0000313" key="4">
    <source>
        <dbReference type="EMBL" id="CAI9099435.1"/>
    </source>
</evidence>
<feature type="coiled-coil region" evidence="1">
    <location>
        <begin position="18"/>
        <end position="52"/>
    </location>
</feature>
<dbReference type="Proteomes" id="UP001161247">
    <property type="component" value="Chromosome 3"/>
</dbReference>
<evidence type="ECO:0000313" key="5">
    <source>
        <dbReference type="Proteomes" id="UP001161247"/>
    </source>
</evidence>
<evidence type="ECO:0000259" key="3">
    <source>
        <dbReference type="Pfam" id="PF03017"/>
    </source>
</evidence>
<keyword evidence="1" id="KW-0175">Coiled coil</keyword>
<dbReference type="AlphaFoldDB" id="A0AAV1CWU3"/>
<name>A0AAV1CWU3_OLDCO</name>
<reference evidence="4" key="1">
    <citation type="submission" date="2023-03" db="EMBL/GenBank/DDBJ databases">
        <authorList>
            <person name="Julca I."/>
        </authorList>
    </citation>
    <scope>NUCLEOTIDE SEQUENCE</scope>
</reference>
<dbReference type="Pfam" id="PF03004">
    <property type="entry name" value="Transposase_24"/>
    <property type="match status" value="1"/>
</dbReference>
<evidence type="ECO:0000256" key="2">
    <source>
        <dbReference type="SAM" id="MobiDB-lite"/>
    </source>
</evidence>
<dbReference type="EMBL" id="OX459120">
    <property type="protein sequence ID" value="CAI9099435.1"/>
    <property type="molecule type" value="Genomic_DNA"/>
</dbReference>